<organism evidence="1 2">
    <name type="scientific">Candidatus Eubacterium faecipullorum</name>
    <dbReference type="NCBI Taxonomy" id="2838571"/>
    <lineage>
        <taxon>Bacteria</taxon>
        <taxon>Bacillati</taxon>
        <taxon>Bacillota</taxon>
        <taxon>Clostridia</taxon>
        <taxon>Eubacteriales</taxon>
        <taxon>Eubacteriaceae</taxon>
        <taxon>Eubacterium</taxon>
    </lineage>
</organism>
<dbReference type="AlphaFoldDB" id="A0A9D1RE96"/>
<name>A0A9D1RE96_9FIRM</name>
<sequence length="165" mass="19590">KDIWSKYLRKVRKAYKKAGKVFKWMKGIDTNEKNPHIHAAFSAIDISLLPEWEYGKIHINPVDKREHHTFGSYVYKQGKETDEKKRLEGCEIQSYSHSRNLVIPVPDYEYISNDHWAEEPRAPKGYYVVKDSIQNWEDEVNGYKHQSYIILPLPVSKRRSRRTRA</sequence>
<evidence type="ECO:0000313" key="1">
    <source>
        <dbReference type="EMBL" id="HIW85840.1"/>
    </source>
</evidence>
<gene>
    <name evidence="1" type="ORF">IAA48_05030</name>
</gene>
<reference evidence="1" key="2">
    <citation type="submission" date="2021-04" db="EMBL/GenBank/DDBJ databases">
        <authorList>
            <person name="Gilroy R."/>
        </authorList>
    </citation>
    <scope>NUCLEOTIDE SEQUENCE</scope>
    <source>
        <strain evidence="1">421</strain>
    </source>
</reference>
<comment type="caution">
    <text evidence="1">The sequence shown here is derived from an EMBL/GenBank/DDBJ whole genome shotgun (WGS) entry which is preliminary data.</text>
</comment>
<reference evidence="1" key="1">
    <citation type="journal article" date="2021" name="PeerJ">
        <title>Extensive microbial diversity within the chicken gut microbiome revealed by metagenomics and culture.</title>
        <authorList>
            <person name="Gilroy R."/>
            <person name="Ravi A."/>
            <person name="Getino M."/>
            <person name="Pursley I."/>
            <person name="Horton D.L."/>
            <person name="Alikhan N.F."/>
            <person name="Baker D."/>
            <person name="Gharbi K."/>
            <person name="Hall N."/>
            <person name="Watson M."/>
            <person name="Adriaenssens E.M."/>
            <person name="Foster-Nyarko E."/>
            <person name="Jarju S."/>
            <person name="Secka A."/>
            <person name="Antonio M."/>
            <person name="Oren A."/>
            <person name="Chaudhuri R.R."/>
            <person name="La Ragione R."/>
            <person name="Hildebrand F."/>
            <person name="Pallen M.J."/>
        </authorList>
    </citation>
    <scope>NUCLEOTIDE SEQUENCE</scope>
    <source>
        <strain evidence="1">421</strain>
    </source>
</reference>
<protein>
    <submittedName>
        <fullName evidence="1">Uncharacterized protein</fullName>
    </submittedName>
</protein>
<feature type="non-terminal residue" evidence="1">
    <location>
        <position position="1"/>
    </location>
</feature>
<proteinExistence type="predicted"/>
<dbReference type="Proteomes" id="UP000824205">
    <property type="component" value="Unassembled WGS sequence"/>
</dbReference>
<dbReference type="EMBL" id="DXGE01000022">
    <property type="protein sequence ID" value="HIW85840.1"/>
    <property type="molecule type" value="Genomic_DNA"/>
</dbReference>
<accession>A0A9D1RE96</accession>
<evidence type="ECO:0000313" key="2">
    <source>
        <dbReference type="Proteomes" id="UP000824205"/>
    </source>
</evidence>